<dbReference type="EMBL" id="JBJUIK010000004">
    <property type="protein sequence ID" value="KAL3528581.1"/>
    <property type="molecule type" value="Genomic_DNA"/>
</dbReference>
<reference evidence="2 3" key="1">
    <citation type="submission" date="2024-11" db="EMBL/GenBank/DDBJ databases">
        <title>A near-complete genome assembly of Cinchona calisaya.</title>
        <authorList>
            <person name="Lian D.C."/>
            <person name="Zhao X.W."/>
            <person name="Wei L."/>
        </authorList>
    </citation>
    <scope>NUCLEOTIDE SEQUENCE [LARGE SCALE GENOMIC DNA]</scope>
    <source>
        <tissue evidence="2">Nenye</tissue>
    </source>
</reference>
<comment type="caution">
    <text evidence="2">The sequence shown here is derived from an EMBL/GenBank/DDBJ whole genome shotgun (WGS) entry which is preliminary data.</text>
</comment>
<feature type="region of interest" description="Disordered" evidence="1">
    <location>
        <begin position="1"/>
        <end position="20"/>
    </location>
</feature>
<dbReference type="Proteomes" id="UP001630127">
    <property type="component" value="Unassembled WGS sequence"/>
</dbReference>
<organism evidence="2 3">
    <name type="scientific">Cinchona calisaya</name>
    <dbReference type="NCBI Taxonomy" id="153742"/>
    <lineage>
        <taxon>Eukaryota</taxon>
        <taxon>Viridiplantae</taxon>
        <taxon>Streptophyta</taxon>
        <taxon>Embryophyta</taxon>
        <taxon>Tracheophyta</taxon>
        <taxon>Spermatophyta</taxon>
        <taxon>Magnoliopsida</taxon>
        <taxon>eudicotyledons</taxon>
        <taxon>Gunneridae</taxon>
        <taxon>Pentapetalae</taxon>
        <taxon>asterids</taxon>
        <taxon>lamiids</taxon>
        <taxon>Gentianales</taxon>
        <taxon>Rubiaceae</taxon>
        <taxon>Cinchonoideae</taxon>
        <taxon>Cinchoneae</taxon>
        <taxon>Cinchona</taxon>
    </lineage>
</organism>
<accession>A0ABD3ACG4</accession>
<proteinExistence type="predicted"/>
<sequence length="134" mass="15340">MASSSSSSDSHSTNAPTTTTATMATFRTTRRRLSFRRRKLPTVRLGGNKKPRKGFFLVRLFRRVKLKSLKNKYFCMLKKLKNYYTSLVKDIIEAGGTIESFHQRVLLETSFAVPVMGISFNSFPNNYGLDHHRS</sequence>
<dbReference type="PANTHER" id="PTHR34788">
    <property type="entry name" value="F15I1.22"/>
    <property type="match status" value="1"/>
</dbReference>
<dbReference type="PANTHER" id="PTHR34788:SF4">
    <property type="entry name" value="F15I1.22"/>
    <property type="match status" value="1"/>
</dbReference>
<keyword evidence="3" id="KW-1185">Reference proteome</keyword>
<name>A0ABD3ACG4_9GENT</name>
<evidence type="ECO:0000313" key="3">
    <source>
        <dbReference type="Proteomes" id="UP001630127"/>
    </source>
</evidence>
<dbReference type="AlphaFoldDB" id="A0ABD3ACG4"/>
<gene>
    <name evidence="2" type="ORF">ACH5RR_007903</name>
</gene>
<protein>
    <submittedName>
        <fullName evidence="2">Uncharacterized protein</fullName>
    </submittedName>
</protein>
<evidence type="ECO:0000313" key="2">
    <source>
        <dbReference type="EMBL" id="KAL3528581.1"/>
    </source>
</evidence>
<evidence type="ECO:0000256" key="1">
    <source>
        <dbReference type="SAM" id="MobiDB-lite"/>
    </source>
</evidence>